<dbReference type="PANTHER" id="PTHR21712:SF29">
    <property type="entry name" value="PRE-RRNA-PROCESSING PROTEIN FHL1"/>
    <property type="match status" value="1"/>
</dbReference>
<organism evidence="3 4">
    <name type="scientific">Chlorella vulgaris</name>
    <name type="common">Green alga</name>
    <dbReference type="NCBI Taxonomy" id="3077"/>
    <lineage>
        <taxon>Eukaryota</taxon>
        <taxon>Viridiplantae</taxon>
        <taxon>Chlorophyta</taxon>
        <taxon>core chlorophytes</taxon>
        <taxon>Trebouxiophyceae</taxon>
        <taxon>Chlorellales</taxon>
        <taxon>Chlorellaceae</taxon>
        <taxon>Chlorella clade</taxon>
        <taxon>Chlorella</taxon>
    </lineage>
</organism>
<dbReference type="PROSITE" id="PS50006">
    <property type="entry name" value="FHA_DOMAIN"/>
    <property type="match status" value="1"/>
</dbReference>
<keyword evidence="4" id="KW-1185">Reference proteome</keyword>
<reference evidence="3" key="2">
    <citation type="submission" date="2020-11" db="EMBL/GenBank/DDBJ databases">
        <authorList>
            <person name="Cecchin M."/>
            <person name="Marcolungo L."/>
            <person name="Rossato M."/>
            <person name="Girolomoni L."/>
            <person name="Cosentino E."/>
            <person name="Cuine S."/>
            <person name="Li-Beisson Y."/>
            <person name="Delledonne M."/>
            <person name="Ballottari M."/>
        </authorList>
    </citation>
    <scope>NUCLEOTIDE SEQUENCE</scope>
    <source>
        <strain evidence="3">211/11P</strain>
        <tissue evidence="3">Whole cell</tissue>
    </source>
</reference>
<protein>
    <recommendedName>
        <fullName evidence="2">FHA domain-containing protein</fullName>
    </recommendedName>
</protein>
<proteinExistence type="predicted"/>
<dbReference type="InterPro" id="IPR000253">
    <property type="entry name" value="FHA_dom"/>
</dbReference>
<evidence type="ECO:0000256" key="1">
    <source>
        <dbReference type="ARBA" id="ARBA00023242"/>
    </source>
</evidence>
<dbReference type="EMBL" id="SIDB01000003">
    <property type="protein sequence ID" value="KAI3434776.1"/>
    <property type="molecule type" value="Genomic_DNA"/>
</dbReference>
<keyword evidence="1" id="KW-0539">Nucleus</keyword>
<comment type="caution">
    <text evidence="3">The sequence shown here is derived from an EMBL/GenBank/DDBJ whole genome shotgun (WGS) entry which is preliminary data.</text>
</comment>
<dbReference type="GO" id="GO:0060962">
    <property type="term" value="P:regulation of ribosomal protein gene transcription by RNA polymerase II"/>
    <property type="evidence" value="ECO:0007669"/>
    <property type="project" value="InterPro"/>
</dbReference>
<dbReference type="GO" id="GO:0005634">
    <property type="term" value="C:nucleus"/>
    <property type="evidence" value="ECO:0007669"/>
    <property type="project" value="TreeGrafter"/>
</dbReference>
<dbReference type="InterPro" id="IPR008984">
    <property type="entry name" value="SMAD_FHA_dom_sf"/>
</dbReference>
<dbReference type="Pfam" id="PF00498">
    <property type="entry name" value="FHA"/>
    <property type="match status" value="1"/>
</dbReference>
<gene>
    <name evidence="3" type="ORF">D9Q98_002836</name>
</gene>
<feature type="domain" description="FHA" evidence="2">
    <location>
        <begin position="34"/>
        <end position="88"/>
    </location>
</feature>
<dbReference type="Proteomes" id="UP001055712">
    <property type="component" value="Unassembled WGS sequence"/>
</dbReference>
<dbReference type="PANTHER" id="PTHR21712">
    <property type="entry name" value="PRE-RRNA-PROCESSING PROTEIN FHL1"/>
    <property type="match status" value="1"/>
</dbReference>
<sequence length="437" mass="45590">MPILPDDPRLKRCGYAKLFGDGGKMDYVIRKHQVLLGRHSKTKQVDVSLEGHKNASREHAYIRYNFQTNRFEMEVLGKNGVKVDGVEHKQGDAPVPLTSQTMLQIGDGVTFYFLLPKDPKDVVRKRKLGSMALPPHMVQAAKRPIAVSSRPASAAVAAKVAPPPDVMRMFMQAAQPMAPPPTAAAGQQQPKSPAKSPAVLQQQLAAAQLVQAQAAAAMQQRAIQQQQQQQAAVIPAAASTVHQQPAAAVGGGTAGATPDMLAKAQQQVLNSLMANPAQLQQLLAMSMQHQGRVPGAGVAPGAGAVPAVAAGASPAALASMQQQQQVMAMQLLQRQAQQQAAAVAARPQQPVVMGGTANAATMPQLTPQQQAALASLPPQQQQAAIQVMLRPQQGAAGAGAGGAAVGQGQQLQAGLTPAQLAQLQAQQNMTGGLPPRQ</sequence>
<dbReference type="OrthoDB" id="691130at2759"/>
<dbReference type="SUPFAM" id="SSF49879">
    <property type="entry name" value="SMAD/FHA domain"/>
    <property type="match status" value="1"/>
</dbReference>
<dbReference type="CDD" id="cd22701">
    <property type="entry name" value="FHA_FKH1-like"/>
    <property type="match status" value="1"/>
</dbReference>
<dbReference type="InterPro" id="IPR045178">
    <property type="entry name" value="Fhl1/FHA1"/>
</dbReference>
<name>A0A9D4TUA2_CHLVU</name>
<dbReference type="AlphaFoldDB" id="A0A9D4TUA2"/>
<dbReference type="GO" id="GO:0043565">
    <property type="term" value="F:sequence-specific DNA binding"/>
    <property type="evidence" value="ECO:0007669"/>
    <property type="project" value="TreeGrafter"/>
</dbReference>
<evidence type="ECO:0000259" key="2">
    <source>
        <dbReference type="PROSITE" id="PS50006"/>
    </source>
</evidence>
<evidence type="ECO:0000313" key="4">
    <source>
        <dbReference type="Proteomes" id="UP001055712"/>
    </source>
</evidence>
<accession>A0A9D4TUA2</accession>
<evidence type="ECO:0000313" key="3">
    <source>
        <dbReference type="EMBL" id="KAI3434776.1"/>
    </source>
</evidence>
<dbReference type="Gene3D" id="2.60.200.20">
    <property type="match status" value="1"/>
</dbReference>
<reference evidence="3" key="1">
    <citation type="journal article" date="2019" name="Plant J.">
        <title>Chlorella vulgaris genome assembly and annotation reveals the molecular basis for metabolic acclimation to high light conditions.</title>
        <authorList>
            <person name="Cecchin M."/>
            <person name="Marcolungo L."/>
            <person name="Rossato M."/>
            <person name="Girolomoni L."/>
            <person name="Cosentino E."/>
            <person name="Cuine S."/>
            <person name="Li-Beisson Y."/>
            <person name="Delledonne M."/>
            <person name="Ballottari M."/>
        </authorList>
    </citation>
    <scope>NUCLEOTIDE SEQUENCE</scope>
    <source>
        <strain evidence="3">211/11P</strain>
    </source>
</reference>